<dbReference type="SMART" id="SM00248">
    <property type="entry name" value="ANK"/>
    <property type="match status" value="2"/>
</dbReference>
<feature type="non-terminal residue" evidence="2">
    <location>
        <position position="1"/>
    </location>
</feature>
<evidence type="ECO:0000256" key="1">
    <source>
        <dbReference type="PROSITE-ProRule" id="PRU00023"/>
    </source>
</evidence>
<keyword evidence="1" id="KW-0040">ANK repeat</keyword>
<reference evidence="2 3" key="1">
    <citation type="submission" date="2024-05" db="EMBL/GenBank/DDBJ databases">
        <authorList>
            <person name="Wallberg A."/>
        </authorList>
    </citation>
    <scope>NUCLEOTIDE SEQUENCE [LARGE SCALE GENOMIC DNA]</scope>
</reference>
<dbReference type="PROSITE" id="PS50297">
    <property type="entry name" value="ANK_REP_REGION"/>
    <property type="match status" value="1"/>
</dbReference>
<dbReference type="InterPro" id="IPR036770">
    <property type="entry name" value="Ankyrin_rpt-contain_sf"/>
</dbReference>
<dbReference type="AlphaFoldDB" id="A0AAV2SBY9"/>
<dbReference type="Proteomes" id="UP001497623">
    <property type="component" value="Unassembled WGS sequence"/>
</dbReference>
<sequence>HSLDASECMELQTAVETGDVSKLTKALTAGANATVVLPDLYDGWHCVNLIGVAACKGQAAVIAPLVRAGARLHHRTSGGSNALHIAAYKGHPQVLCELVRLGLDVNTADNWG</sequence>
<dbReference type="PROSITE" id="PS50088">
    <property type="entry name" value="ANK_REPEAT"/>
    <property type="match status" value="1"/>
</dbReference>
<dbReference type="Gene3D" id="1.25.40.20">
    <property type="entry name" value="Ankyrin repeat-containing domain"/>
    <property type="match status" value="1"/>
</dbReference>
<accession>A0AAV2SBY9</accession>
<evidence type="ECO:0000313" key="3">
    <source>
        <dbReference type="Proteomes" id="UP001497623"/>
    </source>
</evidence>
<comment type="caution">
    <text evidence="2">The sequence shown here is derived from an EMBL/GenBank/DDBJ whole genome shotgun (WGS) entry which is preliminary data.</text>
</comment>
<dbReference type="SUPFAM" id="SSF48403">
    <property type="entry name" value="Ankyrin repeat"/>
    <property type="match status" value="1"/>
</dbReference>
<evidence type="ECO:0000313" key="2">
    <source>
        <dbReference type="EMBL" id="CAL4176264.1"/>
    </source>
</evidence>
<proteinExistence type="predicted"/>
<dbReference type="InterPro" id="IPR002110">
    <property type="entry name" value="Ankyrin_rpt"/>
</dbReference>
<dbReference type="EMBL" id="CAXKWB010054884">
    <property type="protein sequence ID" value="CAL4176264.1"/>
    <property type="molecule type" value="Genomic_DNA"/>
</dbReference>
<dbReference type="Pfam" id="PF13857">
    <property type="entry name" value="Ank_5"/>
    <property type="match status" value="1"/>
</dbReference>
<organism evidence="2 3">
    <name type="scientific">Meganyctiphanes norvegica</name>
    <name type="common">Northern krill</name>
    <name type="synonym">Thysanopoda norvegica</name>
    <dbReference type="NCBI Taxonomy" id="48144"/>
    <lineage>
        <taxon>Eukaryota</taxon>
        <taxon>Metazoa</taxon>
        <taxon>Ecdysozoa</taxon>
        <taxon>Arthropoda</taxon>
        <taxon>Crustacea</taxon>
        <taxon>Multicrustacea</taxon>
        <taxon>Malacostraca</taxon>
        <taxon>Eumalacostraca</taxon>
        <taxon>Eucarida</taxon>
        <taxon>Euphausiacea</taxon>
        <taxon>Euphausiidae</taxon>
        <taxon>Meganyctiphanes</taxon>
    </lineage>
</organism>
<gene>
    <name evidence="2" type="ORF">MNOR_LOCUS34767</name>
</gene>
<feature type="non-terminal residue" evidence="2">
    <location>
        <position position="112"/>
    </location>
</feature>
<feature type="repeat" description="ANK" evidence="1">
    <location>
        <begin position="78"/>
        <end position="110"/>
    </location>
</feature>
<protein>
    <submittedName>
        <fullName evidence="2">Uncharacterized protein</fullName>
    </submittedName>
</protein>
<name>A0AAV2SBY9_MEGNR</name>
<keyword evidence="3" id="KW-1185">Reference proteome</keyword>